<reference evidence="1 2" key="1">
    <citation type="submission" date="2013-02" db="EMBL/GenBank/DDBJ databases">
        <authorList>
            <person name="Fiebig A."/>
            <person name="Goeker M."/>
            <person name="Klenk H.-P.P."/>
        </authorList>
    </citation>
    <scope>NUCLEOTIDE SEQUENCE [LARGE SCALE GENOMIC DNA]</scope>
    <source>
        <strain evidence="1 2">DSM 19309</strain>
    </source>
</reference>
<sequence>MNPGSDGADRPLTLTVLQLRATGAFEGADFFALQAPETALGGDLVSATQVTLAPGASASTTIPLDPATTALGILGGFRDPAGKAFRVVTPVTPGESANLAVAVTASGVAVSAA</sequence>
<dbReference type="InterPro" id="IPR038706">
    <property type="entry name" value="Type_VI_SciN-like_sf"/>
</dbReference>
<proteinExistence type="predicted"/>
<comment type="caution">
    <text evidence="1">The sequence shown here is derived from an EMBL/GenBank/DDBJ whole genome shotgun (WGS) entry which is preliminary data.</text>
</comment>
<dbReference type="Gene3D" id="2.60.40.4150">
    <property type="entry name" value="Type VI secretion system, lipoprotein SciN"/>
    <property type="match status" value="1"/>
</dbReference>
<dbReference type="AlphaFoldDB" id="A0A017HT02"/>
<gene>
    <name evidence="1" type="ORF">Rumeso_01004</name>
</gene>
<accession>A0A017HT02</accession>
<evidence type="ECO:0000313" key="1">
    <source>
        <dbReference type="EMBL" id="EYD77455.1"/>
    </source>
</evidence>
<evidence type="ECO:0008006" key="3">
    <source>
        <dbReference type="Google" id="ProtNLM"/>
    </source>
</evidence>
<dbReference type="EMBL" id="AOSK01000029">
    <property type="protein sequence ID" value="EYD77455.1"/>
    <property type="molecule type" value="Genomic_DNA"/>
</dbReference>
<dbReference type="STRING" id="442562.Rumeso_01004"/>
<dbReference type="Proteomes" id="UP000019666">
    <property type="component" value="Unassembled WGS sequence"/>
</dbReference>
<dbReference type="NCBIfam" id="TIGR03352">
    <property type="entry name" value="VI_chp_3"/>
    <property type="match status" value="1"/>
</dbReference>
<keyword evidence="2" id="KW-1185">Reference proteome</keyword>
<dbReference type="PANTHER" id="PTHR37625:SF4">
    <property type="entry name" value="OUTER MEMBRANE LIPOPROTEIN"/>
    <property type="match status" value="1"/>
</dbReference>
<dbReference type="InterPro" id="IPR017734">
    <property type="entry name" value="T6SS_SciN"/>
</dbReference>
<organism evidence="1 2">
    <name type="scientific">Rubellimicrobium mesophilum DSM 19309</name>
    <dbReference type="NCBI Taxonomy" id="442562"/>
    <lineage>
        <taxon>Bacteria</taxon>
        <taxon>Pseudomonadati</taxon>
        <taxon>Pseudomonadota</taxon>
        <taxon>Alphaproteobacteria</taxon>
        <taxon>Rhodobacterales</taxon>
        <taxon>Roseobacteraceae</taxon>
        <taxon>Rubellimicrobium</taxon>
    </lineage>
</organism>
<dbReference type="Pfam" id="PF12790">
    <property type="entry name" value="T6SS-SciN"/>
    <property type="match status" value="1"/>
</dbReference>
<dbReference type="HOGENOM" id="CLU_092347_6_0_5"/>
<evidence type="ECO:0000313" key="2">
    <source>
        <dbReference type="Proteomes" id="UP000019666"/>
    </source>
</evidence>
<protein>
    <recommendedName>
        <fullName evidence="3">Type VI secretion lipoprotein/VasD</fullName>
    </recommendedName>
</protein>
<name>A0A017HT02_9RHOB</name>
<dbReference type="PANTHER" id="PTHR37625">
    <property type="entry name" value="OUTER MEMBRANE LIPOPROTEIN-RELATED"/>
    <property type="match status" value="1"/>
</dbReference>